<gene>
    <name evidence="1" type="ORF">F383_26908</name>
</gene>
<sequence length="19" mass="1936">MCVGGVTQVIDLHSIGHGL</sequence>
<reference evidence="2" key="1">
    <citation type="submission" date="2014-09" db="EMBL/GenBank/DDBJ databases">
        <authorList>
            <person name="Mudge J."/>
            <person name="Ramaraj T."/>
            <person name="Lindquist I.E."/>
            <person name="Bharti A.K."/>
            <person name="Sundararajan A."/>
            <person name="Cameron C.T."/>
            <person name="Woodward J.E."/>
            <person name="May G.D."/>
            <person name="Brubaker C."/>
            <person name="Broadhvest J."/>
            <person name="Wilkins T.A."/>
        </authorList>
    </citation>
    <scope>NUCLEOTIDE SEQUENCE</scope>
    <source>
        <strain evidence="2">cv. AKA8401</strain>
    </source>
</reference>
<dbReference type="AlphaFoldDB" id="A0A0B0PC14"/>
<accession>A0A0B0PC14</accession>
<proteinExistence type="predicted"/>
<name>A0A0B0PC14_GOSAR</name>
<organism evidence="1 2">
    <name type="scientific">Gossypium arboreum</name>
    <name type="common">Tree cotton</name>
    <name type="synonym">Gossypium nanking</name>
    <dbReference type="NCBI Taxonomy" id="29729"/>
    <lineage>
        <taxon>Eukaryota</taxon>
        <taxon>Viridiplantae</taxon>
        <taxon>Streptophyta</taxon>
        <taxon>Embryophyta</taxon>
        <taxon>Tracheophyta</taxon>
        <taxon>Spermatophyta</taxon>
        <taxon>Magnoliopsida</taxon>
        <taxon>eudicotyledons</taxon>
        <taxon>Gunneridae</taxon>
        <taxon>Pentapetalae</taxon>
        <taxon>rosids</taxon>
        <taxon>malvids</taxon>
        <taxon>Malvales</taxon>
        <taxon>Malvaceae</taxon>
        <taxon>Malvoideae</taxon>
        <taxon>Gossypium</taxon>
    </lineage>
</organism>
<dbReference type="Proteomes" id="UP000032142">
    <property type="component" value="Unassembled WGS sequence"/>
</dbReference>
<keyword evidence="2" id="KW-1185">Reference proteome</keyword>
<evidence type="ECO:0000313" key="1">
    <source>
        <dbReference type="EMBL" id="KHG20871.1"/>
    </source>
</evidence>
<dbReference type="EMBL" id="KN416903">
    <property type="protein sequence ID" value="KHG20871.1"/>
    <property type="molecule type" value="Genomic_DNA"/>
</dbReference>
<evidence type="ECO:0000313" key="2">
    <source>
        <dbReference type="Proteomes" id="UP000032142"/>
    </source>
</evidence>
<protein>
    <submittedName>
        <fullName evidence="1">Uncharacterized protein</fullName>
    </submittedName>
</protein>